<accession>A0A7X5BZU0</accession>
<dbReference type="AlphaFoldDB" id="A0A7X5BZU0"/>
<dbReference type="PANTHER" id="PTHR43215">
    <property type="entry name" value="RADIAL SPOKE HEAD 1 HOMOLOG"/>
    <property type="match status" value="1"/>
</dbReference>
<dbReference type="SMART" id="SM00698">
    <property type="entry name" value="MORN"/>
    <property type="match status" value="6"/>
</dbReference>
<proteinExistence type="predicted"/>
<dbReference type="InterPro" id="IPR003409">
    <property type="entry name" value="MORN"/>
</dbReference>
<sequence>MIEKLIKPYVTPVIKKFLMPLKRLKNWPKLLAKFLKRFIKSILGQKEITKDSYWRFGDTYVSKKLIVIVVLIILILYFFLFIRPPKFINKMFHRTPSFTVAADGQAGTYTGDAKVKDASGNLLFKGKLADGQYDGEGKLYWENGVLKEQGTFAGGMITDGSRYDEDGRLIYSGLFADNVYQGQGRLYYPNGNVSYQGEFMSGSPNGAGSSYSESGKLLYEGGYANGGFNGDGTAYDATGAMIYQGGFLAGKYDGTGKKLFADGVVQYSGAFVNGKPSGAGSEFFESGNVKYEGDFLAGLFSGNGTLYSSTGTMIYTGGFLNGNYQGEGELYGDAGLLVYKGAFAGGKYHGQGQQYNAEGALEYQGSFANGKLDGLGTWYKDDGSVTYKGYFAKGELNPSAFLGLSAVRLEELLGKSTSVEVLHAPVSDAADVASLAVTTSADAGLADDPNAVDGADASGALPGEADASPEESPSLLVKYPEMKLSFVVEMDPSGSGDAAVQEVQIGNGPVLERLYQDLSAQAKAEQSTTVLVELTASSTFVQDKLIYRFDTNSTGTTAKKPISATIVSE</sequence>
<dbReference type="InterPro" id="IPR011652">
    <property type="entry name" value="MORN_2"/>
</dbReference>
<dbReference type="RefSeq" id="WP_161695476.1">
    <property type="nucleotide sequence ID" value="NZ_JAAAMU010000003.1"/>
</dbReference>
<feature type="transmembrane region" description="Helical" evidence="3">
    <location>
        <begin position="65"/>
        <end position="82"/>
    </location>
</feature>
<keyword evidence="3" id="KW-1133">Transmembrane helix</keyword>
<evidence type="ECO:0000256" key="2">
    <source>
        <dbReference type="SAM" id="MobiDB-lite"/>
    </source>
</evidence>
<evidence type="ECO:0000256" key="1">
    <source>
        <dbReference type="ARBA" id="ARBA00022737"/>
    </source>
</evidence>
<dbReference type="Proteomes" id="UP000558113">
    <property type="component" value="Unassembled WGS sequence"/>
</dbReference>
<dbReference type="Pfam" id="PF02493">
    <property type="entry name" value="MORN"/>
    <property type="match status" value="7"/>
</dbReference>
<evidence type="ECO:0008006" key="6">
    <source>
        <dbReference type="Google" id="ProtNLM"/>
    </source>
</evidence>
<dbReference type="SUPFAM" id="SSF82185">
    <property type="entry name" value="Histone H3 K4-specific methyltransferase SET7/9 N-terminal domain"/>
    <property type="match status" value="3"/>
</dbReference>
<evidence type="ECO:0000256" key="3">
    <source>
        <dbReference type="SAM" id="Phobius"/>
    </source>
</evidence>
<comment type="caution">
    <text evidence="4">The sequence shown here is derived from an EMBL/GenBank/DDBJ whole genome shotgun (WGS) entry which is preliminary data.</text>
</comment>
<gene>
    <name evidence="4" type="ORF">GT003_06015</name>
</gene>
<feature type="region of interest" description="Disordered" evidence="2">
    <location>
        <begin position="445"/>
        <end position="472"/>
    </location>
</feature>
<dbReference type="Pfam" id="PF07661">
    <property type="entry name" value="MORN_2"/>
    <property type="match status" value="2"/>
</dbReference>
<name>A0A7X5BZU0_9BACL</name>
<evidence type="ECO:0000313" key="5">
    <source>
        <dbReference type="Proteomes" id="UP000558113"/>
    </source>
</evidence>
<dbReference type="EMBL" id="JAAAMU010000003">
    <property type="protein sequence ID" value="NBC68535.1"/>
    <property type="molecule type" value="Genomic_DNA"/>
</dbReference>
<keyword evidence="5" id="KW-1185">Reference proteome</keyword>
<protein>
    <recommendedName>
        <fullName evidence="6">Antitoxin component YwqK of the YwqJK toxin-antitoxin module</fullName>
    </recommendedName>
</protein>
<evidence type="ECO:0000313" key="4">
    <source>
        <dbReference type="EMBL" id="NBC68535.1"/>
    </source>
</evidence>
<keyword evidence="3" id="KW-0472">Membrane</keyword>
<dbReference type="PANTHER" id="PTHR43215:SF14">
    <property type="entry name" value="RADIAL SPOKE HEAD 1 HOMOLOG"/>
    <property type="match status" value="1"/>
</dbReference>
<organism evidence="4 5">
    <name type="scientific">Paenibacillus sacheonensis</name>
    <dbReference type="NCBI Taxonomy" id="742054"/>
    <lineage>
        <taxon>Bacteria</taxon>
        <taxon>Bacillati</taxon>
        <taxon>Bacillota</taxon>
        <taxon>Bacilli</taxon>
        <taxon>Bacillales</taxon>
        <taxon>Paenibacillaceae</taxon>
        <taxon>Paenibacillus</taxon>
    </lineage>
</organism>
<reference evidence="4 5" key="1">
    <citation type="submission" date="2020-01" db="EMBL/GenBank/DDBJ databases">
        <title>Paenibacillus soybeanensis sp. nov. isolated from the nodules of soybean (Glycine max(L.) Merr).</title>
        <authorList>
            <person name="Wang H."/>
        </authorList>
    </citation>
    <scope>NUCLEOTIDE SEQUENCE [LARGE SCALE GENOMIC DNA]</scope>
    <source>
        <strain evidence="4 5">DSM 23054</strain>
    </source>
</reference>
<dbReference type="OrthoDB" id="1777834at2"/>
<keyword evidence="1" id="KW-0677">Repeat</keyword>
<keyword evidence="3" id="KW-0812">Transmembrane</keyword>
<dbReference type="Gene3D" id="2.20.110.10">
    <property type="entry name" value="Histone H3 K4-specific methyltransferase SET7/9 N-terminal domain"/>
    <property type="match status" value="4"/>
</dbReference>